<evidence type="ECO:0000313" key="10">
    <source>
        <dbReference type="EMBL" id="KZV92282.1"/>
    </source>
</evidence>
<comment type="subcellular location">
    <subcellularLocation>
        <location evidence="1">Cell membrane</location>
        <topology evidence="1">Multi-pass membrane protein</topology>
    </subcellularLocation>
</comment>
<dbReference type="Proteomes" id="UP000077266">
    <property type="component" value="Unassembled WGS sequence"/>
</dbReference>
<keyword evidence="11" id="KW-1185">Reference proteome</keyword>
<evidence type="ECO:0000256" key="6">
    <source>
        <dbReference type="ARBA" id="ARBA00022989"/>
    </source>
</evidence>
<dbReference type="GO" id="GO:0000287">
    <property type="term" value="F:magnesium ion binding"/>
    <property type="evidence" value="ECO:0007669"/>
    <property type="project" value="TreeGrafter"/>
</dbReference>
<dbReference type="AlphaFoldDB" id="A0A165HPQ1"/>
<dbReference type="Gene3D" id="1.20.58.340">
    <property type="entry name" value="Magnesium transport protein CorA, transmembrane region"/>
    <property type="match status" value="1"/>
</dbReference>
<evidence type="ECO:0000256" key="7">
    <source>
        <dbReference type="ARBA" id="ARBA00023136"/>
    </source>
</evidence>
<name>A0A165HPQ1_EXIGL</name>
<dbReference type="PANTHER" id="PTHR46494:SF1">
    <property type="entry name" value="CORA FAMILY METAL ION TRANSPORTER (EUROFUNG)"/>
    <property type="match status" value="1"/>
</dbReference>
<dbReference type="GO" id="GO:0050897">
    <property type="term" value="F:cobalt ion binding"/>
    <property type="evidence" value="ECO:0007669"/>
    <property type="project" value="TreeGrafter"/>
</dbReference>
<comment type="similarity">
    <text evidence="2">Belongs to the CorA metal ion transporter (MIT) (TC 1.A.35) family.</text>
</comment>
<feature type="region of interest" description="Disordered" evidence="8">
    <location>
        <begin position="571"/>
        <end position="610"/>
    </location>
</feature>
<evidence type="ECO:0000256" key="1">
    <source>
        <dbReference type="ARBA" id="ARBA00004651"/>
    </source>
</evidence>
<organism evidence="10 11">
    <name type="scientific">Exidia glandulosa HHB12029</name>
    <dbReference type="NCBI Taxonomy" id="1314781"/>
    <lineage>
        <taxon>Eukaryota</taxon>
        <taxon>Fungi</taxon>
        <taxon>Dikarya</taxon>
        <taxon>Basidiomycota</taxon>
        <taxon>Agaricomycotina</taxon>
        <taxon>Agaricomycetes</taxon>
        <taxon>Auriculariales</taxon>
        <taxon>Exidiaceae</taxon>
        <taxon>Exidia</taxon>
    </lineage>
</organism>
<feature type="region of interest" description="Disordered" evidence="8">
    <location>
        <begin position="625"/>
        <end position="672"/>
    </location>
</feature>
<dbReference type="InterPro" id="IPR045861">
    <property type="entry name" value="CorA_cytoplasmic_dom"/>
</dbReference>
<evidence type="ECO:0000256" key="4">
    <source>
        <dbReference type="ARBA" id="ARBA00022475"/>
    </source>
</evidence>
<gene>
    <name evidence="10" type="ORF">EXIGLDRAFT_675290</name>
</gene>
<feature type="transmembrane region" description="Helical" evidence="9">
    <location>
        <begin position="470"/>
        <end position="490"/>
    </location>
</feature>
<feature type="transmembrane region" description="Helical" evidence="9">
    <location>
        <begin position="502"/>
        <end position="525"/>
    </location>
</feature>
<evidence type="ECO:0000313" key="11">
    <source>
        <dbReference type="Proteomes" id="UP000077266"/>
    </source>
</evidence>
<feature type="compositionally biased region" description="Polar residues" evidence="8">
    <location>
        <begin position="659"/>
        <end position="672"/>
    </location>
</feature>
<dbReference type="Pfam" id="PF01544">
    <property type="entry name" value="CorA"/>
    <property type="match status" value="1"/>
</dbReference>
<feature type="compositionally biased region" description="Low complexity" evidence="8">
    <location>
        <begin position="65"/>
        <end position="74"/>
    </location>
</feature>
<dbReference type="InParanoid" id="A0A165HPQ1"/>
<evidence type="ECO:0008006" key="12">
    <source>
        <dbReference type="Google" id="ProtNLM"/>
    </source>
</evidence>
<dbReference type="EMBL" id="KV426011">
    <property type="protein sequence ID" value="KZV92282.1"/>
    <property type="molecule type" value="Genomic_DNA"/>
</dbReference>
<sequence>MPGSNRLSVGLSVLNPEGEEISPVTHIPIHFLEEHKPKAIGRFASPSCPWPWAGDAESDERGKARTPPASRAASPTPPGEMRLFTTSEWPEYPQVFFPNWTPFVVERCGLRTLFDADNGRACKIYPVDVFEGGRFWKSDLIEDDTDVGDPARMNNVGQYLDAKRPEGLVLRCLCVESLSGPVLKMLGAFYRIEPWFWSSAINRIASRYHEELESQHGDHLYITLPFLRVTKHVNPLGFDEPAIVPAATVEGSINVFAPLTLVDTDKTTKHVLQQDMLAVLMIRVPKQMTIITAHPGPVPHSARTLQDRIWMAGKGIYWGNLMRKSSDPVFLLLVIMWSALYAWDEAMEVLYEHITKLEARVIKFTLSDIDLSPQLHAVRAHLLYYDDLLDQLKTSLKFIDTAGVADREDKEAHRLLKREITTLINEVDRLRRQRDMQDSRLNNVMKLVFSILNIKETQTSLQHGESMKQITYLTMIYLPASFLASIFGMNVAEIAPGTNGTFAHYVAAMVPLTAVTVWLAIAVTARVERPGVGMAWHLLWPAIWTWHLLRDTFEHVRETYFATREELRPPAKTLAQLDQPLPHIPKSRHGSRSRPHSWDPTGGLNGAGGTLPLHLHAVDERLNRETKLRHARSNTTKRLGGAYGSGASSVKLGDRETMYGSNTATRATSPLS</sequence>
<dbReference type="SUPFAM" id="SSF143865">
    <property type="entry name" value="CorA soluble domain-like"/>
    <property type="match status" value="1"/>
</dbReference>
<reference evidence="10 11" key="1">
    <citation type="journal article" date="2016" name="Mol. Biol. Evol.">
        <title>Comparative Genomics of Early-Diverging Mushroom-Forming Fungi Provides Insights into the Origins of Lignocellulose Decay Capabilities.</title>
        <authorList>
            <person name="Nagy L.G."/>
            <person name="Riley R."/>
            <person name="Tritt A."/>
            <person name="Adam C."/>
            <person name="Daum C."/>
            <person name="Floudas D."/>
            <person name="Sun H."/>
            <person name="Yadav J.S."/>
            <person name="Pangilinan J."/>
            <person name="Larsson K.H."/>
            <person name="Matsuura K."/>
            <person name="Barry K."/>
            <person name="Labutti K."/>
            <person name="Kuo R."/>
            <person name="Ohm R.A."/>
            <person name="Bhattacharya S.S."/>
            <person name="Shirouzu T."/>
            <person name="Yoshinaga Y."/>
            <person name="Martin F.M."/>
            <person name="Grigoriev I.V."/>
            <person name="Hibbett D.S."/>
        </authorList>
    </citation>
    <scope>NUCLEOTIDE SEQUENCE [LARGE SCALE GENOMIC DNA]</scope>
    <source>
        <strain evidence="10 11">HHB12029</strain>
    </source>
</reference>
<dbReference type="GO" id="GO:0015087">
    <property type="term" value="F:cobalt ion transmembrane transporter activity"/>
    <property type="evidence" value="ECO:0007669"/>
    <property type="project" value="TreeGrafter"/>
</dbReference>
<evidence type="ECO:0000256" key="9">
    <source>
        <dbReference type="SAM" id="Phobius"/>
    </source>
</evidence>
<keyword evidence="6 9" id="KW-1133">Transmembrane helix</keyword>
<dbReference type="STRING" id="1314781.A0A165HPQ1"/>
<evidence type="ECO:0000256" key="8">
    <source>
        <dbReference type="SAM" id="MobiDB-lite"/>
    </source>
</evidence>
<evidence type="ECO:0000256" key="2">
    <source>
        <dbReference type="ARBA" id="ARBA00009765"/>
    </source>
</evidence>
<feature type="compositionally biased region" description="Basic residues" evidence="8">
    <location>
        <begin position="585"/>
        <end position="595"/>
    </location>
</feature>
<feature type="region of interest" description="Disordered" evidence="8">
    <location>
        <begin position="51"/>
        <end position="80"/>
    </location>
</feature>
<keyword evidence="5 9" id="KW-0812">Transmembrane</keyword>
<evidence type="ECO:0000256" key="3">
    <source>
        <dbReference type="ARBA" id="ARBA00022448"/>
    </source>
</evidence>
<dbReference type="InterPro" id="IPR002523">
    <property type="entry name" value="MgTranspt_CorA/ZnTranspt_ZntB"/>
</dbReference>
<dbReference type="SUPFAM" id="SSF144083">
    <property type="entry name" value="Magnesium transport protein CorA, transmembrane region"/>
    <property type="match status" value="1"/>
</dbReference>
<evidence type="ECO:0000256" key="5">
    <source>
        <dbReference type="ARBA" id="ARBA00022692"/>
    </source>
</evidence>
<proteinExistence type="inferred from homology"/>
<dbReference type="OrthoDB" id="3231000at2759"/>
<protein>
    <recommendedName>
        <fullName evidence="12">Cora-domain-containing protein</fullName>
    </recommendedName>
</protein>
<accession>A0A165HPQ1</accession>
<dbReference type="GO" id="GO:0005886">
    <property type="term" value="C:plasma membrane"/>
    <property type="evidence" value="ECO:0007669"/>
    <property type="project" value="UniProtKB-SubCell"/>
</dbReference>
<dbReference type="GO" id="GO:0015095">
    <property type="term" value="F:magnesium ion transmembrane transporter activity"/>
    <property type="evidence" value="ECO:0007669"/>
    <property type="project" value="TreeGrafter"/>
</dbReference>
<keyword evidence="3" id="KW-0813">Transport</keyword>
<dbReference type="InterPro" id="IPR045863">
    <property type="entry name" value="CorA_TM1_TM2"/>
</dbReference>
<dbReference type="PANTHER" id="PTHR46494">
    <property type="entry name" value="CORA FAMILY METAL ION TRANSPORTER (EUROFUNG)"/>
    <property type="match status" value="1"/>
</dbReference>
<keyword evidence="4" id="KW-1003">Cell membrane</keyword>
<keyword evidence="7 9" id="KW-0472">Membrane</keyword>